<proteinExistence type="predicted"/>
<accession>A0ABS8T6L2</accession>
<gene>
    <name evidence="1" type="ORF">HAX54_002789</name>
</gene>
<reference evidence="1 2" key="1">
    <citation type="journal article" date="2021" name="BMC Genomics">
        <title>Datura genome reveals duplications of psychoactive alkaloid biosynthetic genes and high mutation rate following tissue culture.</title>
        <authorList>
            <person name="Rajewski A."/>
            <person name="Carter-House D."/>
            <person name="Stajich J."/>
            <person name="Litt A."/>
        </authorList>
    </citation>
    <scope>NUCLEOTIDE SEQUENCE [LARGE SCALE GENOMIC DNA]</scope>
    <source>
        <strain evidence="1">AR-01</strain>
    </source>
</reference>
<keyword evidence="2" id="KW-1185">Reference proteome</keyword>
<comment type="caution">
    <text evidence="1">The sequence shown here is derived from an EMBL/GenBank/DDBJ whole genome shotgun (WGS) entry which is preliminary data.</text>
</comment>
<protein>
    <submittedName>
        <fullName evidence="1">Uncharacterized protein</fullName>
    </submittedName>
</protein>
<sequence>MEEEIFKETFASLFLNNGRLEEVCQVEWMQGEEEQGMIGDVLTDRWCKGVRRQSTAGCFCQEPAFHRCFAIQERQFASAVPVINVYAQLIAP</sequence>
<name>A0ABS8T6L2_DATST</name>
<evidence type="ECO:0000313" key="1">
    <source>
        <dbReference type="EMBL" id="MCD7466247.1"/>
    </source>
</evidence>
<dbReference type="EMBL" id="JACEIK010001125">
    <property type="protein sequence ID" value="MCD7466247.1"/>
    <property type="molecule type" value="Genomic_DNA"/>
</dbReference>
<dbReference type="Proteomes" id="UP000823775">
    <property type="component" value="Unassembled WGS sequence"/>
</dbReference>
<organism evidence="1 2">
    <name type="scientific">Datura stramonium</name>
    <name type="common">Jimsonweed</name>
    <name type="synonym">Common thornapple</name>
    <dbReference type="NCBI Taxonomy" id="4076"/>
    <lineage>
        <taxon>Eukaryota</taxon>
        <taxon>Viridiplantae</taxon>
        <taxon>Streptophyta</taxon>
        <taxon>Embryophyta</taxon>
        <taxon>Tracheophyta</taxon>
        <taxon>Spermatophyta</taxon>
        <taxon>Magnoliopsida</taxon>
        <taxon>eudicotyledons</taxon>
        <taxon>Gunneridae</taxon>
        <taxon>Pentapetalae</taxon>
        <taxon>asterids</taxon>
        <taxon>lamiids</taxon>
        <taxon>Solanales</taxon>
        <taxon>Solanaceae</taxon>
        <taxon>Solanoideae</taxon>
        <taxon>Datureae</taxon>
        <taxon>Datura</taxon>
    </lineage>
</organism>
<evidence type="ECO:0000313" key="2">
    <source>
        <dbReference type="Proteomes" id="UP000823775"/>
    </source>
</evidence>